<proteinExistence type="predicted"/>
<sequence length="417" mass="47145">MEDEMDVMCRLANLALSMDLEVDSMLKQQIVEAGLLFKDKEINSGDDILTYVIDDYNKTLQEEKKCIPMSSKAIVILYTIGKYLNHEYFKYDSFEVLDLISFQVKTFVPFMIQQNNVHYFTVASCMIITLNVIDNTSPAKLSQLLDDPKNTVLIMTYLQNLTSLVFSSRIDQLVSIYYVLVTRLLISMNEDLSYQFLKDSIGHCPFEESKPSFIGILKDFILRKKAKPLPIIPSAVSASNGVAPPQLPSRTIKPSTYITLTDERGEDLLNLFSQTIDETFVESGSDGEQAETANLENVGKLLSMMNLINSVNISDKSQVLSQFKRLEESVEKSKPRSNKKEASPTEEKESKKIDHQEEDTATAKEVPTKDQLPQQKQKTDRSDADDEADDDKIDAELSNLFSLITFGIEKGKKIYTV</sequence>
<evidence type="ECO:0000313" key="2">
    <source>
        <dbReference type="Proteomes" id="UP001165064"/>
    </source>
</evidence>
<protein>
    <submittedName>
        <fullName evidence="1">Unnamed protein product</fullName>
    </submittedName>
</protein>
<keyword evidence="2" id="KW-1185">Reference proteome</keyword>
<name>A0ACB5TGK1_AMBMO</name>
<dbReference type="Proteomes" id="UP001165064">
    <property type="component" value="Unassembled WGS sequence"/>
</dbReference>
<evidence type="ECO:0000313" key="1">
    <source>
        <dbReference type="EMBL" id="GME87946.1"/>
    </source>
</evidence>
<accession>A0ACB5TGK1</accession>
<comment type="caution">
    <text evidence="1">The sequence shown here is derived from an EMBL/GenBank/DDBJ whole genome shotgun (WGS) entry which is preliminary data.</text>
</comment>
<dbReference type="EMBL" id="BSXS01007228">
    <property type="protein sequence ID" value="GME87946.1"/>
    <property type="molecule type" value="Genomic_DNA"/>
</dbReference>
<organism evidence="1 2">
    <name type="scientific">Ambrosiozyma monospora</name>
    <name type="common">Yeast</name>
    <name type="synonym">Endomycopsis monosporus</name>
    <dbReference type="NCBI Taxonomy" id="43982"/>
    <lineage>
        <taxon>Eukaryota</taxon>
        <taxon>Fungi</taxon>
        <taxon>Dikarya</taxon>
        <taxon>Ascomycota</taxon>
        <taxon>Saccharomycotina</taxon>
        <taxon>Pichiomycetes</taxon>
        <taxon>Pichiales</taxon>
        <taxon>Pichiaceae</taxon>
        <taxon>Ambrosiozyma</taxon>
    </lineage>
</organism>
<reference evidence="1" key="1">
    <citation type="submission" date="2023-04" db="EMBL/GenBank/DDBJ databases">
        <title>Ambrosiozyma monospora NBRC 10751.</title>
        <authorList>
            <person name="Ichikawa N."/>
            <person name="Sato H."/>
            <person name="Tonouchi N."/>
        </authorList>
    </citation>
    <scope>NUCLEOTIDE SEQUENCE</scope>
    <source>
        <strain evidence="1">NBRC 10751</strain>
    </source>
</reference>
<gene>
    <name evidence="1" type="ORF">Amon02_000828600</name>
</gene>